<comment type="caution">
    <text evidence="3">The sequence shown here is derived from an EMBL/GenBank/DDBJ whole genome shotgun (WGS) entry which is preliminary data.</text>
</comment>
<organism evidence="3 4">
    <name type="scientific">Cephalotrichum gorgonifer</name>
    <dbReference type="NCBI Taxonomy" id="2041049"/>
    <lineage>
        <taxon>Eukaryota</taxon>
        <taxon>Fungi</taxon>
        <taxon>Dikarya</taxon>
        <taxon>Ascomycota</taxon>
        <taxon>Pezizomycotina</taxon>
        <taxon>Sordariomycetes</taxon>
        <taxon>Hypocreomycetidae</taxon>
        <taxon>Microascales</taxon>
        <taxon>Microascaceae</taxon>
        <taxon>Cephalotrichum</taxon>
    </lineage>
</organism>
<evidence type="ECO:0000259" key="2">
    <source>
        <dbReference type="Pfam" id="PF20183"/>
    </source>
</evidence>
<proteinExistence type="predicted"/>
<dbReference type="AlphaFoldDB" id="A0AAE8SSR4"/>
<gene>
    <name evidence="3" type="ORF">DNG_02563</name>
</gene>
<dbReference type="EMBL" id="ONZQ02000003">
    <property type="protein sequence ID" value="SPN99712.1"/>
    <property type="molecule type" value="Genomic_DNA"/>
</dbReference>
<reference evidence="3" key="1">
    <citation type="submission" date="2018-03" db="EMBL/GenBank/DDBJ databases">
        <authorList>
            <person name="Guldener U."/>
        </authorList>
    </citation>
    <scope>NUCLEOTIDE SEQUENCE</scope>
</reference>
<name>A0AAE8SSR4_9PEZI</name>
<feature type="region of interest" description="Disordered" evidence="1">
    <location>
        <begin position="518"/>
        <end position="556"/>
    </location>
</feature>
<dbReference type="Pfam" id="PF20183">
    <property type="entry name" value="DUF6546"/>
    <property type="match status" value="1"/>
</dbReference>
<feature type="compositionally biased region" description="Acidic residues" evidence="1">
    <location>
        <begin position="527"/>
        <end position="550"/>
    </location>
</feature>
<dbReference type="Proteomes" id="UP001187682">
    <property type="component" value="Unassembled WGS sequence"/>
</dbReference>
<dbReference type="InterPro" id="IPR046676">
    <property type="entry name" value="DUF6546"/>
</dbReference>
<protein>
    <recommendedName>
        <fullName evidence="2">DUF6546 domain-containing protein</fullName>
    </recommendedName>
</protein>
<evidence type="ECO:0000313" key="3">
    <source>
        <dbReference type="EMBL" id="SPN99712.1"/>
    </source>
</evidence>
<evidence type="ECO:0000256" key="1">
    <source>
        <dbReference type="SAM" id="MobiDB-lite"/>
    </source>
</evidence>
<keyword evidence="4" id="KW-1185">Reference proteome</keyword>
<sequence>MMVMLAHLPRDVLDEILAEVVKHHSSDDGSTRGLAAYASVCEYWRDFFESMTFRNLLLAHTDLGDFEIYLDPSTNRRRFVKHIALTVQLPGPAEALSSLELDPNSTALYDAKRISQKRMTYALRDLLLALSKWDIKEDGGGQGLTLELGAYSPVESTVRFLGGLAPVNGRETNRLYSKFLESGTYDARRDPDVELLEEFRAPPPGEESNWNWAMRRLVGDPSLRLDFGGLLPLEHHSREFATAAVVTKLLVRLRYFRNLSPMMMGRLLTVLPRVRDVHWERWCHASPRQDRAWSHEAALILQQSLPASVKNLTIFAESDTAFHQRRGITASGAKVSDLVDSVFDRSTDLEDLSISFLIDAVDFFGLFPSQLLPADSDDRWSSLTSLALTSTVLTSESDAVVNKLLQSAARAAWFMPSLRVMEVWDRRGRHAAIFRYQVTDRVTTLAWKGTWELGITPTTKKAWVTVVAKHGSGMSRLGVEIGRFPEEDLERCGFVYGHLELRERILHEVSIHQVEEVEKMEGRDIDDGNDTDSDTGSDIEDWTDDSDTGDETYASINIDPGHTVHINIASA</sequence>
<accession>A0AAE8SSR4</accession>
<evidence type="ECO:0000313" key="4">
    <source>
        <dbReference type="Proteomes" id="UP001187682"/>
    </source>
</evidence>
<feature type="domain" description="DUF6546" evidence="2">
    <location>
        <begin position="304"/>
        <end position="507"/>
    </location>
</feature>